<comment type="caution">
    <text evidence="1">The sequence shown here is derived from an EMBL/GenBank/DDBJ whole genome shotgun (WGS) entry which is preliminary data.</text>
</comment>
<evidence type="ECO:0000313" key="1">
    <source>
        <dbReference type="EMBL" id="GLV56431.1"/>
    </source>
</evidence>
<protein>
    <submittedName>
        <fullName evidence="1">Uncharacterized protein</fullName>
    </submittedName>
</protein>
<proteinExistence type="predicted"/>
<dbReference type="Proteomes" id="UP001344906">
    <property type="component" value="Unassembled WGS sequence"/>
</dbReference>
<evidence type="ECO:0000313" key="2">
    <source>
        <dbReference type="Proteomes" id="UP001344906"/>
    </source>
</evidence>
<keyword evidence="2" id="KW-1185">Reference proteome</keyword>
<reference evidence="1 2" key="1">
    <citation type="submission" date="2023-02" db="EMBL/GenBank/DDBJ databases">
        <title>Dictyobacter halimunensis sp. nov., a new member of the class Ktedonobacteria from forest soil in a geothermal area.</title>
        <authorList>
            <person name="Rachmania M.K."/>
            <person name="Ningsih F."/>
            <person name="Sakai Y."/>
            <person name="Yabe S."/>
            <person name="Yokota A."/>
            <person name="Sjamsuridzal W."/>
        </authorList>
    </citation>
    <scope>NUCLEOTIDE SEQUENCE [LARGE SCALE GENOMIC DNA]</scope>
    <source>
        <strain evidence="1 2">S3.2.2.5</strain>
    </source>
</reference>
<sequence>MKWGGCGRPTSPHMKEDGVAWLEGDMKEDGVAWLEGDMKEDGIV</sequence>
<accession>A0ABQ6FQ80</accession>
<dbReference type="EMBL" id="BSRI01000002">
    <property type="protein sequence ID" value="GLV56431.1"/>
    <property type="molecule type" value="Genomic_DNA"/>
</dbReference>
<name>A0ABQ6FQ80_9CHLR</name>
<gene>
    <name evidence="1" type="ORF">KDH_32720</name>
</gene>
<organism evidence="1 2">
    <name type="scientific">Dictyobacter halimunensis</name>
    <dbReference type="NCBI Taxonomy" id="3026934"/>
    <lineage>
        <taxon>Bacteria</taxon>
        <taxon>Bacillati</taxon>
        <taxon>Chloroflexota</taxon>
        <taxon>Ktedonobacteria</taxon>
        <taxon>Ktedonobacterales</taxon>
        <taxon>Dictyobacteraceae</taxon>
        <taxon>Dictyobacter</taxon>
    </lineage>
</organism>